<name>A0A6N6MB04_9FLAO</name>
<dbReference type="EMBL" id="WACR01000002">
    <property type="protein sequence ID" value="KAB1065611.1"/>
    <property type="molecule type" value="Genomic_DNA"/>
</dbReference>
<evidence type="ECO:0008006" key="3">
    <source>
        <dbReference type="Google" id="ProtNLM"/>
    </source>
</evidence>
<sequence>MATKFSQSVNIIRDESKSLDYVSTPNAEKVALQIADEFKKGIHSFTLIGSYGTGKSSFLWAFEKSLKNEADFLPANTGLDPSKTNFLKIVGAYQSITEHFREVLGLKKEDPANRNILDTLNQEYEKTSSLVLYIDEFGKFLEYAAKNNPDKELYFLQQLAELVNDQSKDILFLTTLHQNFEAYGNKLKDQERLEWKKIKGRFKEITFNEPVEQLLWLAAKKLASGKTPKSFSGSFYSDLAAKHNIKDFSEEFRSVIENEIYPLDVISGMVLTLALQRYGQNERSLFGFLELEAAESQRMALPAVFDYLFKNFYSSLQSNTNPHYGSWRMMERGIERAEFELDDPATAIDLIKATGLLQVFVPTAKIDEKFLKGYFKESLSAKKIIQAIDQLSKRKIIVYTRYNQSFKLIEGTDLDFDQAILKAGEAVDEIRNLVPLLEEYFEFPVMQAKEVSYKTGTPRLFDFQITEKPLVNYTPEGPFDGAVNLIFSESLKEVEIESASTEQEEPIVYGFFKNTSEIKDSLFELLKTRKVLAENSDDIVARRELEVIIKSRQSLLQHQVMDAMYSGKVSWIYNGKKRNEVKSSRSFNKLLSEVCEEAYSKSPRFINELVNKDKISSSIHTARKNYFKQIVNHWREKDLGFEEDKFPPEKTIYFTLLKENGMHFKAKSGFELQAPNDKNGFNHLWNASDEFLKSTVDQKMSITKLAELLSTRPYKIKQGLIDFWIPTFLFVKRAEFALYNKDRFVPHLNDAVLYMMTRNPQDYSIKAFQIQGIRLTVFNKYRELLEQAEKPKLSNGAFIESIRPFLVFYKELTEYSKNTNRLDSTTIELRKAITNASDPEKTFFEDFPAALGMSIEQMDDNEKLVQEFFTKVNDSIDELKDAYSNLVERIDLYLRNEIIGTTKVFPGYKKELQKRFKNVKEHRLLPKQKVFLQRLQSTLDDRDSWIASIAHAVLGKPLDRIKDEEEELLKDQLSRMIQELQNLSSIHHSQKADDEEFVKLDITTTSEGLTENNIRIPKGKKKEIDSLVEELRGKLDNNKQLKLAVLARLLKDELHGKG</sequence>
<dbReference type="SUPFAM" id="SSF52540">
    <property type="entry name" value="P-loop containing nucleoside triphosphate hydrolases"/>
    <property type="match status" value="1"/>
</dbReference>
<accession>A0A6N6MB04</accession>
<evidence type="ECO:0000313" key="1">
    <source>
        <dbReference type="EMBL" id="KAB1065611.1"/>
    </source>
</evidence>
<evidence type="ECO:0000313" key="2">
    <source>
        <dbReference type="Proteomes" id="UP000435357"/>
    </source>
</evidence>
<gene>
    <name evidence="1" type="ORF">F3059_02860</name>
</gene>
<protein>
    <recommendedName>
        <fullName evidence="3">ATP-binding protein</fullName>
    </recommendedName>
</protein>
<dbReference type="InterPro" id="IPR027417">
    <property type="entry name" value="P-loop_NTPase"/>
</dbReference>
<reference evidence="1 2" key="1">
    <citation type="submission" date="2019-09" db="EMBL/GenBank/DDBJ databases">
        <title>Genomes of Cryomorphaceae.</title>
        <authorList>
            <person name="Bowman J.P."/>
        </authorList>
    </citation>
    <scope>NUCLEOTIDE SEQUENCE [LARGE SCALE GENOMIC DNA]</scope>
    <source>
        <strain evidence="1 2">KCTC 52047</strain>
    </source>
</reference>
<dbReference type="OrthoDB" id="856045at2"/>
<dbReference type="Proteomes" id="UP000435357">
    <property type="component" value="Unassembled WGS sequence"/>
</dbReference>
<dbReference type="Gene3D" id="3.40.50.300">
    <property type="entry name" value="P-loop containing nucleotide triphosphate hydrolases"/>
    <property type="match status" value="1"/>
</dbReference>
<keyword evidence="2" id="KW-1185">Reference proteome</keyword>
<organism evidence="1 2">
    <name type="scientific">Salibacter halophilus</name>
    <dbReference type="NCBI Taxonomy" id="1803916"/>
    <lineage>
        <taxon>Bacteria</taxon>
        <taxon>Pseudomonadati</taxon>
        <taxon>Bacteroidota</taxon>
        <taxon>Flavobacteriia</taxon>
        <taxon>Flavobacteriales</taxon>
        <taxon>Salibacteraceae</taxon>
        <taxon>Salibacter</taxon>
    </lineage>
</organism>
<dbReference type="RefSeq" id="WP_151166435.1">
    <property type="nucleotide sequence ID" value="NZ_WACR01000002.1"/>
</dbReference>
<proteinExistence type="predicted"/>
<dbReference type="AlphaFoldDB" id="A0A6N6MB04"/>
<comment type="caution">
    <text evidence="1">The sequence shown here is derived from an EMBL/GenBank/DDBJ whole genome shotgun (WGS) entry which is preliminary data.</text>
</comment>